<dbReference type="SUPFAM" id="SSF69118">
    <property type="entry name" value="AhpD-like"/>
    <property type="match status" value="1"/>
</dbReference>
<protein>
    <submittedName>
        <fullName evidence="2">Carboxymuconolactone decarboxylase family protein</fullName>
    </submittedName>
</protein>
<evidence type="ECO:0000259" key="1">
    <source>
        <dbReference type="Pfam" id="PF02627"/>
    </source>
</evidence>
<dbReference type="InterPro" id="IPR029032">
    <property type="entry name" value="AhpD-like"/>
</dbReference>
<dbReference type="GO" id="GO:0051920">
    <property type="term" value="F:peroxiredoxin activity"/>
    <property type="evidence" value="ECO:0007669"/>
    <property type="project" value="InterPro"/>
</dbReference>
<dbReference type="PANTHER" id="PTHR33930:SF2">
    <property type="entry name" value="BLR3452 PROTEIN"/>
    <property type="match status" value="1"/>
</dbReference>
<dbReference type="AlphaFoldDB" id="A0A9Q4ET07"/>
<dbReference type="InterPro" id="IPR003779">
    <property type="entry name" value="CMD-like"/>
</dbReference>
<dbReference type="PANTHER" id="PTHR33930">
    <property type="entry name" value="ALKYL HYDROPEROXIDE REDUCTASE AHPD"/>
    <property type="match status" value="1"/>
</dbReference>
<dbReference type="KEGG" id="bht:DIC78_14805"/>
<name>A0A9Q4ET07_9BACI</name>
<accession>A0A9Q4ET07</accession>
<reference evidence="2" key="2">
    <citation type="submission" date="2022-02" db="EMBL/GenBank/DDBJ databases">
        <title>Crop Bioprotection Bacillus Genome Sequencing.</title>
        <authorList>
            <person name="Dunlap C."/>
        </authorList>
    </citation>
    <scope>NUCLEOTIDE SEQUENCE</scope>
    <source>
        <strain evidence="2">EC49O2N-C10</strain>
    </source>
</reference>
<dbReference type="RefSeq" id="WP_038954281.1">
    <property type="nucleotide sequence ID" value="NZ_ASJT01000093.1"/>
</dbReference>
<comment type="caution">
    <text evidence="2">The sequence shown here is derived from an EMBL/GenBank/DDBJ whole genome shotgun (WGS) entry which is preliminary data.</text>
</comment>
<proteinExistence type="predicted"/>
<evidence type="ECO:0000313" key="5">
    <source>
        <dbReference type="Proteomes" id="UP001073053"/>
    </source>
</evidence>
<reference evidence="3 4" key="1">
    <citation type="submission" date="2017-12" db="EMBL/GenBank/DDBJ databases">
        <title>Comparative Functional Genomics of Dry Heat Resistant strains isolated from the Viking Spacecraft.</title>
        <authorList>
            <person name="Seuylemezian A."/>
            <person name="Cooper K."/>
            <person name="Vaishampayan P."/>
        </authorList>
    </citation>
    <scope>NUCLEOTIDE SEQUENCE [LARGE SCALE GENOMIC DNA]</scope>
    <source>
        <strain evidence="3 4">V48-19</strain>
    </source>
</reference>
<dbReference type="Proteomes" id="UP000234803">
    <property type="component" value="Unassembled WGS sequence"/>
</dbReference>
<dbReference type="Proteomes" id="UP001073053">
    <property type="component" value="Unassembled WGS sequence"/>
</dbReference>
<evidence type="ECO:0000313" key="2">
    <source>
        <dbReference type="EMBL" id="MCY9187069.1"/>
    </source>
</evidence>
<sequence>MEGFSLNQDRGSMQDALKQYKQSLGTFEQKMPMMGRKFNEFTEQCFAANSLTEREKQLIALGIAINAQDEYCMIYHTKGCLDQGATEENILEAVSVAAAFGGGAALSQGVTVVQQCIEEFGNTTH</sequence>
<dbReference type="Pfam" id="PF02627">
    <property type="entry name" value="CMD"/>
    <property type="match status" value="1"/>
</dbReference>
<dbReference type="GeneID" id="50136185"/>
<dbReference type="EMBL" id="JALAWA010000021">
    <property type="protein sequence ID" value="MCY9187069.1"/>
    <property type="molecule type" value="Genomic_DNA"/>
</dbReference>
<organism evidence="2 5">
    <name type="scientific">Bacillus halotolerans</name>
    <dbReference type="NCBI Taxonomy" id="260554"/>
    <lineage>
        <taxon>Bacteria</taxon>
        <taxon>Bacillati</taxon>
        <taxon>Bacillota</taxon>
        <taxon>Bacilli</taxon>
        <taxon>Bacillales</taxon>
        <taxon>Bacillaceae</taxon>
        <taxon>Bacillus</taxon>
    </lineage>
</organism>
<feature type="domain" description="Carboxymuconolactone decarboxylase-like" evidence="1">
    <location>
        <begin position="34"/>
        <end position="114"/>
    </location>
</feature>
<dbReference type="Gene3D" id="1.20.1290.10">
    <property type="entry name" value="AhpD-like"/>
    <property type="match status" value="1"/>
</dbReference>
<dbReference type="EMBL" id="PGUV01000002">
    <property type="protein sequence ID" value="PLS09246.1"/>
    <property type="molecule type" value="Genomic_DNA"/>
</dbReference>
<evidence type="ECO:0000313" key="4">
    <source>
        <dbReference type="Proteomes" id="UP000234803"/>
    </source>
</evidence>
<evidence type="ECO:0000313" key="3">
    <source>
        <dbReference type="EMBL" id="PLS09246.1"/>
    </source>
</evidence>
<gene>
    <name evidence="3" type="ORF">CUU63_04325</name>
    <name evidence="2" type="ORF">MOF03_20995</name>
</gene>